<dbReference type="GO" id="GO:0004930">
    <property type="term" value="F:G protein-coupled receptor activity"/>
    <property type="evidence" value="ECO:0007669"/>
    <property type="project" value="TreeGrafter"/>
</dbReference>
<keyword evidence="4 6" id="KW-0472">Membrane</keyword>
<dbReference type="PANTHER" id="PTHR23112:SF0">
    <property type="entry name" value="TRANSMEMBRANE PROTEIN 116"/>
    <property type="match status" value="1"/>
</dbReference>
<feature type="transmembrane region" description="Helical" evidence="6">
    <location>
        <begin position="20"/>
        <end position="38"/>
    </location>
</feature>
<gene>
    <name evidence="7" type="ORF">TDUB1175_LOCUS24994</name>
</gene>
<evidence type="ECO:0008006" key="8">
    <source>
        <dbReference type="Google" id="ProtNLM"/>
    </source>
</evidence>
<dbReference type="Gene3D" id="1.20.1070.10">
    <property type="entry name" value="Rhodopsin 7-helix transmembrane proteins"/>
    <property type="match status" value="1"/>
</dbReference>
<evidence type="ECO:0000256" key="4">
    <source>
        <dbReference type="ARBA" id="ARBA00023136"/>
    </source>
</evidence>
<evidence type="ECO:0000256" key="2">
    <source>
        <dbReference type="ARBA" id="ARBA00022692"/>
    </source>
</evidence>
<evidence type="ECO:0000313" key="7">
    <source>
        <dbReference type="EMBL" id="CAD8326574.1"/>
    </source>
</evidence>
<feature type="transmembrane region" description="Helical" evidence="6">
    <location>
        <begin position="238"/>
        <end position="261"/>
    </location>
</feature>
<keyword evidence="3 6" id="KW-1133">Transmembrane helix</keyword>
<evidence type="ECO:0000256" key="5">
    <source>
        <dbReference type="SAM" id="MobiDB-lite"/>
    </source>
</evidence>
<name>A0A7R9ZI35_9STRA</name>
<dbReference type="CDD" id="cd00637">
    <property type="entry name" value="7tm_classA_rhodopsin-like"/>
    <property type="match status" value="1"/>
</dbReference>
<proteinExistence type="predicted"/>
<dbReference type="GO" id="GO:0007189">
    <property type="term" value="P:adenylate cyclase-activating G protein-coupled receptor signaling pathway"/>
    <property type="evidence" value="ECO:0007669"/>
    <property type="project" value="TreeGrafter"/>
</dbReference>
<feature type="transmembrane region" description="Helical" evidence="6">
    <location>
        <begin position="130"/>
        <end position="153"/>
    </location>
</feature>
<feature type="transmembrane region" description="Helical" evidence="6">
    <location>
        <begin position="102"/>
        <end position="118"/>
    </location>
</feature>
<accession>A0A7R9ZI35</accession>
<dbReference type="SUPFAM" id="SSF81321">
    <property type="entry name" value="Family A G protein-coupled receptor-like"/>
    <property type="match status" value="1"/>
</dbReference>
<dbReference type="AlphaFoldDB" id="A0A7R9ZI35"/>
<keyword evidence="2 6" id="KW-0812">Transmembrane</keyword>
<evidence type="ECO:0000256" key="1">
    <source>
        <dbReference type="ARBA" id="ARBA00004141"/>
    </source>
</evidence>
<evidence type="ECO:0000256" key="6">
    <source>
        <dbReference type="SAM" id="Phobius"/>
    </source>
</evidence>
<feature type="transmembrane region" description="Helical" evidence="6">
    <location>
        <begin position="181"/>
        <end position="209"/>
    </location>
</feature>
<sequence>MSGGESTTAQLITLAVLPKVSGSLSMLGSGFIVLEILRDRKKRDQMYHRLLLGMSCLDIVVSFFMAMSTWLAPSESDILWAVGTQTTCQIQAFMTQFAYSSLSYNLGLAIYYLLVVGHSKRDRQLHTIEVAAHCCSLLLGLSLAIAGLALGVYRPTTLWCSNATGHSFRSSVVEHEIHRDWFFMFAVGAVLWIIIFCVTFVMIRVFCIVRQQERHVQKWRHGSLYAANKLTRQVAAQAFWYSASFYVTWIVPTIGQILMATRGSIPFGVRVVFSISMPCQGLLNSLVYMRPRYKHILRACPEMSRFSAMKHVIFKTLVFWKEDEDESASVDDGMNPAAEMEVLDEREGEGNGEVESSGPSGTPKISIAVTT</sequence>
<organism evidence="7">
    <name type="scientific">Pseudictyota dubia</name>
    <dbReference type="NCBI Taxonomy" id="2749911"/>
    <lineage>
        <taxon>Eukaryota</taxon>
        <taxon>Sar</taxon>
        <taxon>Stramenopiles</taxon>
        <taxon>Ochrophyta</taxon>
        <taxon>Bacillariophyta</taxon>
        <taxon>Mediophyceae</taxon>
        <taxon>Biddulphiophycidae</taxon>
        <taxon>Eupodiscales</taxon>
        <taxon>Odontellaceae</taxon>
        <taxon>Pseudictyota</taxon>
    </lineage>
</organism>
<comment type="subcellular location">
    <subcellularLocation>
        <location evidence="1">Membrane</location>
        <topology evidence="1">Multi-pass membrane protein</topology>
    </subcellularLocation>
</comment>
<reference evidence="7" key="1">
    <citation type="submission" date="2021-01" db="EMBL/GenBank/DDBJ databases">
        <authorList>
            <person name="Corre E."/>
            <person name="Pelletier E."/>
            <person name="Niang G."/>
            <person name="Scheremetjew M."/>
            <person name="Finn R."/>
            <person name="Kale V."/>
            <person name="Holt S."/>
            <person name="Cochrane G."/>
            <person name="Meng A."/>
            <person name="Brown T."/>
            <person name="Cohen L."/>
        </authorList>
    </citation>
    <scope>NUCLEOTIDE SEQUENCE</scope>
    <source>
        <strain evidence="7">CCMP147</strain>
    </source>
</reference>
<feature type="transmembrane region" description="Helical" evidence="6">
    <location>
        <begin position="50"/>
        <end position="72"/>
    </location>
</feature>
<dbReference type="EMBL" id="HBED01049536">
    <property type="protein sequence ID" value="CAD8326574.1"/>
    <property type="molecule type" value="Transcribed_RNA"/>
</dbReference>
<dbReference type="GO" id="GO:0005886">
    <property type="term" value="C:plasma membrane"/>
    <property type="evidence" value="ECO:0007669"/>
    <property type="project" value="TreeGrafter"/>
</dbReference>
<feature type="region of interest" description="Disordered" evidence="5">
    <location>
        <begin position="342"/>
        <end position="371"/>
    </location>
</feature>
<feature type="transmembrane region" description="Helical" evidence="6">
    <location>
        <begin position="267"/>
        <end position="288"/>
    </location>
</feature>
<dbReference type="PANTHER" id="PTHR23112">
    <property type="entry name" value="G PROTEIN-COUPLED RECEPTOR 157-RELATED"/>
    <property type="match status" value="1"/>
</dbReference>
<protein>
    <recommendedName>
        <fullName evidence="8">G-protein coupled receptors family 1 profile domain-containing protein</fullName>
    </recommendedName>
</protein>
<evidence type="ECO:0000256" key="3">
    <source>
        <dbReference type="ARBA" id="ARBA00022989"/>
    </source>
</evidence>